<dbReference type="GO" id="GO:0003677">
    <property type="term" value="F:DNA binding"/>
    <property type="evidence" value="ECO:0007669"/>
    <property type="project" value="UniProtKB-KW"/>
</dbReference>
<evidence type="ECO:0000313" key="11">
    <source>
        <dbReference type="EMBL" id="KAJ9543968.1"/>
    </source>
</evidence>
<reference evidence="11" key="1">
    <citation type="submission" date="2023-03" db="EMBL/GenBank/DDBJ databases">
        <title>Chromosome-scale reference genome and RAD-based genetic map of yellow starthistle (Centaurea solstitialis) reveal putative structural variation and QTLs associated with invader traits.</title>
        <authorList>
            <person name="Reatini B."/>
            <person name="Cang F.A."/>
            <person name="Jiang Q."/>
            <person name="Mckibben M.T.W."/>
            <person name="Barker M.S."/>
            <person name="Rieseberg L.H."/>
            <person name="Dlugosch K.M."/>
        </authorList>
    </citation>
    <scope>NUCLEOTIDE SEQUENCE</scope>
    <source>
        <strain evidence="11">CAN-66</strain>
        <tissue evidence="11">Leaf</tissue>
    </source>
</reference>
<evidence type="ECO:0000256" key="2">
    <source>
        <dbReference type="ARBA" id="ARBA00022723"/>
    </source>
</evidence>
<dbReference type="InterPro" id="IPR012337">
    <property type="entry name" value="RNaseH-like_sf"/>
</dbReference>
<accession>A0AA38T4A3</accession>
<keyword evidence="4" id="KW-0862">Zinc</keyword>
<sequence>MVDEQHDPNDQIAEIITNHGRRAEVWKHFNIAILVTGKRKAQCKGCGGLLTSEENSTLKRHIENSCAALKANIGPNQPILDNTGQVWMYSADLCRQMTTQCVIQSAMSFRSFTNPHLTKLIQKALQPRYNPVSRQTLRRNDTASDLSFSTERIRLFNVNFQRLFDHYKNIYGGGSQHQTSQMFSSGSSSSSHRQNRADLMTNLMNEVMNESNKKSRFDTSSLSELNIYIRTSFISASPTPVTSFEEIDILDFWKKKQHQFPILACMARDILTIQASTVASESAFSFSGRILSIRRTRLSLESLEMVVCLKDYLDAVDRVQDQTSIEQIWEIMKIIFTKMKRFINHVKTKLTQPPPSTADTATFHQRCRHLPPTVVFAHLRPILYIAACELIGGDESIAMPAACAARSERRENPKTWWSSPETRSWRSLSNMSQVPSLATSTTTSH</sequence>
<evidence type="ECO:0000256" key="8">
    <source>
        <dbReference type="ARBA" id="ARBA00023242"/>
    </source>
</evidence>
<evidence type="ECO:0000256" key="5">
    <source>
        <dbReference type="ARBA" id="ARBA00023015"/>
    </source>
</evidence>
<name>A0AA38T4A3_9ASTR</name>
<dbReference type="Proteomes" id="UP001172457">
    <property type="component" value="Chromosome 6"/>
</dbReference>
<comment type="subcellular location">
    <subcellularLocation>
        <location evidence="1">Nucleus</location>
    </subcellularLocation>
</comment>
<dbReference type="InterPro" id="IPR052035">
    <property type="entry name" value="ZnF_BED_domain_contain"/>
</dbReference>
<dbReference type="GO" id="GO:0046983">
    <property type="term" value="F:protein dimerization activity"/>
    <property type="evidence" value="ECO:0007669"/>
    <property type="project" value="InterPro"/>
</dbReference>
<dbReference type="InterPro" id="IPR008906">
    <property type="entry name" value="HATC_C_dom"/>
</dbReference>
<dbReference type="EMBL" id="JARYMX010000006">
    <property type="protein sequence ID" value="KAJ9543968.1"/>
    <property type="molecule type" value="Genomic_DNA"/>
</dbReference>
<evidence type="ECO:0000256" key="9">
    <source>
        <dbReference type="PROSITE-ProRule" id="PRU00027"/>
    </source>
</evidence>
<feature type="domain" description="BED-type" evidence="10">
    <location>
        <begin position="20"/>
        <end position="73"/>
    </location>
</feature>
<organism evidence="11 12">
    <name type="scientific">Centaurea solstitialis</name>
    <name type="common">yellow star-thistle</name>
    <dbReference type="NCBI Taxonomy" id="347529"/>
    <lineage>
        <taxon>Eukaryota</taxon>
        <taxon>Viridiplantae</taxon>
        <taxon>Streptophyta</taxon>
        <taxon>Embryophyta</taxon>
        <taxon>Tracheophyta</taxon>
        <taxon>Spermatophyta</taxon>
        <taxon>Magnoliopsida</taxon>
        <taxon>eudicotyledons</taxon>
        <taxon>Gunneridae</taxon>
        <taxon>Pentapetalae</taxon>
        <taxon>asterids</taxon>
        <taxon>campanulids</taxon>
        <taxon>Asterales</taxon>
        <taxon>Asteraceae</taxon>
        <taxon>Carduoideae</taxon>
        <taxon>Cardueae</taxon>
        <taxon>Centaureinae</taxon>
        <taxon>Centaurea</taxon>
    </lineage>
</organism>
<dbReference type="GO" id="GO:0005634">
    <property type="term" value="C:nucleus"/>
    <property type="evidence" value="ECO:0007669"/>
    <property type="project" value="UniProtKB-SubCell"/>
</dbReference>
<evidence type="ECO:0000256" key="7">
    <source>
        <dbReference type="ARBA" id="ARBA00023163"/>
    </source>
</evidence>
<evidence type="ECO:0000256" key="3">
    <source>
        <dbReference type="ARBA" id="ARBA00022771"/>
    </source>
</evidence>
<keyword evidence="7" id="KW-0804">Transcription</keyword>
<evidence type="ECO:0000256" key="1">
    <source>
        <dbReference type="ARBA" id="ARBA00004123"/>
    </source>
</evidence>
<dbReference type="SMART" id="SM00614">
    <property type="entry name" value="ZnF_BED"/>
    <property type="match status" value="1"/>
</dbReference>
<keyword evidence="2" id="KW-0479">Metal-binding</keyword>
<evidence type="ECO:0000256" key="4">
    <source>
        <dbReference type="ARBA" id="ARBA00022833"/>
    </source>
</evidence>
<proteinExistence type="predicted"/>
<dbReference type="SUPFAM" id="SSF53098">
    <property type="entry name" value="Ribonuclease H-like"/>
    <property type="match status" value="1"/>
</dbReference>
<keyword evidence="12" id="KW-1185">Reference proteome</keyword>
<dbReference type="PROSITE" id="PS50808">
    <property type="entry name" value="ZF_BED"/>
    <property type="match status" value="1"/>
</dbReference>
<dbReference type="InterPro" id="IPR003656">
    <property type="entry name" value="Znf_BED"/>
</dbReference>
<evidence type="ECO:0000256" key="6">
    <source>
        <dbReference type="ARBA" id="ARBA00023125"/>
    </source>
</evidence>
<dbReference type="AlphaFoldDB" id="A0AA38T4A3"/>
<dbReference type="PANTHER" id="PTHR46481:SF10">
    <property type="entry name" value="ZINC FINGER BED DOMAIN-CONTAINING PROTEIN 39"/>
    <property type="match status" value="1"/>
</dbReference>
<dbReference type="Pfam" id="PF05699">
    <property type="entry name" value="Dimer_Tnp_hAT"/>
    <property type="match status" value="1"/>
</dbReference>
<comment type="caution">
    <text evidence="11">The sequence shown here is derived from an EMBL/GenBank/DDBJ whole genome shotgun (WGS) entry which is preliminary data.</text>
</comment>
<dbReference type="GO" id="GO:0008270">
    <property type="term" value="F:zinc ion binding"/>
    <property type="evidence" value="ECO:0007669"/>
    <property type="project" value="UniProtKB-KW"/>
</dbReference>
<protein>
    <recommendedName>
        <fullName evidence="10">BED-type domain-containing protein</fullName>
    </recommendedName>
</protein>
<keyword evidence="5" id="KW-0805">Transcription regulation</keyword>
<keyword evidence="3 9" id="KW-0863">Zinc-finger</keyword>
<evidence type="ECO:0000313" key="12">
    <source>
        <dbReference type="Proteomes" id="UP001172457"/>
    </source>
</evidence>
<dbReference type="Pfam" id="PF02892">
    <property type="entry name" value="zf-BED"/>
    <property type="match status" value="1"/>
</dbReference>
<evidence type="ECO:0000259" key="10">
    <source>
        <dbReference type="PROSITE" id="PS50808"/>
    </source>
</evidence>
<dbReference type="PANTHER" id="PTHR46481">
    <property type="entry name" value="ZINC FINGER BED DOMAIN-CONTAINING PROTEIN 4"/>
    <property type="match status" value="1"/>
</dbReference>
<keyword evidence="8" id="KW-0539">Nucleus</keyword>
<keyword evidence="6" id="KW-0238">DNA-binding</keyword>
<gene>
    <name evidence="11" type="ORF">OSB04_023675</name>
</gene>